<name>A0A8J2LTN3_9HEXA</name>
<dbReference type="GO" id="GO:0008270">
    <property type="term" value="F:zinc ion binding"/>
    <property type="evidence" value="ECO:0007669"/>
    <property type="project" value="UniProtKB-KW"/>
</dbReference>
<evidence type="ECO:0000256" key="2">
    <source>
        <dbReference type="PROSITE-ProRule" id="PRU00504"/>
    </source>
</evidence>
<accession>A0A8J2LTN3</accession>
<dbReference type="InterPro" id="IPR050952">
    <property type="entry name" value="TRIM-NHL_E3_ligases"/>
</dbReference>
<dbReference type="EMBL" id="CAJVCH010571638">
    <property type="protein sequence ID" value="CAG7838060.1"/>
    <property type="molecule type" value="Genomic_DNA"/>
</dbReference>
<reference evidence="3" key="1">
    <citation type="submission" date="2021-06" db="EMBL/GenBank/DDBJ databases">
        <authorList>
            <person name="Hodson N. C."/>
            <person name="Mongue J. A."/>
            <person name="Jaron S. K."/>
        </authorList>
    </citation>
    <scope>NUCLEOTIDE SEQUENCE</scope>
</reference>
<keyword evidence="1" id="KW-0677">Repeat</keyword>
<dbReference type="PANTHER" id="PTHR24104">
    <property type="entry name" value="E3 UBIQUITIN-PROTEIN LIGASE NHLRC1-RELATED"/>
    <property type="match status" value="1"/>
</dbReference>
<dbReference type="InterPro" id="IPR001258">
    <property type="entry name" value="NHL_repeat"/>
</dbReference>
<evidence type="ECO:0000313" key="3">
    <source>
        <dbReference type="EMBL" id="CAG7838060.1"/>
    </source>
</evidence>
<evidence type="ECO:0000313" key="4">
    <source>
        <dbReference type="Proteomes" id="UP000708208"/>
    </source>
</evidence>
<dbReference type="Pfam" id="PF17170">
    <property type="entry name" value="DUF5128"/>
    <property type="match status" value="1"/>
</dbReference>
<dbReference type="PANTHER" id="PTHR24104:SF25">
    <property type="entry name" value="PROTEIN LIN-41"/>
    <property type="match status" value="1"/>
</dbReference>
<dbReference type="Proteomes" id="UP000708208">
    <property type="component" value="Unassembled WGS sequence"/>
</dbReference>
<dbReference type="GO" id="GO:0061630">
    <property type="term" value="F:ubiquitin protein ligase activity"/>
    <property type="evidence" value="ECO:0007669"/>
    <property type="project" value="TreeGrafter"/>
</dbReference>
<keyword evidence="4" id="KW-1185">Reference proteome</keyword>
<gene>
    <name evidence="3" type="ORF">AFUS01_LOCUS47075</name>
</gene>
<protein>
    <submittedName>
        <fullName evidence="3">Uncharacterized protein</fullName>
    </submittedName>
</protein>
<sequence length="534" mass="60549">MIKMDSDSLYKTTLMRPNCWSFDLSSVASSGYCSAENSTESEYPPFDWESVCDRLEQLENLHVTVHAEDDKQYSMNDCFFTIQMHSDSDVNTTNYSKYLNTLEAYVEGPSGYRYEVSQSPGSSSSTVICTFRPLECGPHKCHVKLFQSHCSDPDPLVMQIDRKYGVSKPITTVDIEIPETNTDKLEMRKPWGICSNRKTEQIFVADRELHEILVYGPTGDFEFRFGGLGQAEGKFFRPTALAYDDTHDRILVADKDNHRIQIFTPQGKFLKSFGRKGSYTGQFFFPWGIDVSRDGKYIAVADSRNHRIQLFDKDGKFLRKYSTFERKSAAYKKEFDYPRGVSFDLKGENLFVTDFNLHSLFKLPLDLSSCKKILTSDHLRRPQGIAVNDAGNILLCDSKNNSIKVISESGKILQEFYQLGKVAPMEVPLDIEVMAGGYIALLDLNGWFTILLRGDISMFVDFRVLTKRTVLHLDEQTNCDVTNGILLHGTRIGPLPSYIGEGKTCGKSKVQLETDDSKEDKTLSVFSTKEETTI</sequence>
<comment type="caution">
    <text evidence="3">The sequence shown here is derived from an EMBL/GenBank/DDBJ whole genome shotgun (WGS) entry which is preliminary data.</text>
</comment>
<proteinExistence type="predicted"/>
<evidence type="ECO:0000256" key="1">
    <source>
        <dbReference type="ARBA" id="ARBA00022737"/>
    </source>
</evidence>
<organism evidence="3 4">
    <name type="scientific">Allacma fusca</name>
    <dbReference type="NCBI Taxonomy" id="39272"/>
    <lineage>
        <taxon>Eukaryota</taxon>
        <taxon>Metazoa</taxon>
        <taxon>Ecdysozoa</taxon>
        <taxon>Arthropoda</taxon>
        <taxon>Hexapoda</taxon>
        <taxon>Collembola</taxon>
        <taxon>Symphypleona</taxon>
        <taxon>Sminthuridae</taxon>
        <taxon>Allacma</taxon>
    </lineage>
</organism>
<dbReference type="OrthoDB" id="342730at2759"/>
<dbReference type="PROSITE" id="PS51125">
    <property type="entry name" value="NHL"/>
    <property type="match status" value="3"/>
</dbReference>
<dbReference type="Pfam" id="PF01436">
    <property type="entry name" value="NHL"/>
    <property type="match status" value="1"/>
</dbReference>
<feature type="repeat" description="NHL" evidence="2">
    <location>
        <begin position="222"/>
        <end position="266"/>
    </location>
</feature>
<feature type="repeat" description="NHL" evidence="2">
    <location>
        <begin position="378"/>
        <end position="409"/>
    </location>
</feature>
<feature type="repeat" description="NHL" evidence="2">
    <location>
        <begin position="270"/>
        <end position="314"/>
    </location>
</feature>
<dbReference type="GO" id="GO:0000209">
    <property type="term" value="P:protein polyubiquitination"/>
    <property type="evidence" value="ECO:0007669"/>
    <property type="project" value="TreeGrafter"/>
</dbReference>
<dbReference type="GO" id="GO:0043161">
    <property type="term" value="P:proteasome-mediated ubiquitin-dependent protein catabolic process"/>
    <property type="evidence" value="ECO:0007669"/>
    <property type="project" value="TreeGrafter"/>
</dbReference>
<dbReference type="AlphaFoldDB" id="A0A8J2LTN3"/>